<feature type="transmembrane region" description="Helical" evidence="1">
    <location>
        <begin position="429"/>
        <end position="448"/>
    </location>
</feature>
<dbReference type="InterPro" id="IPR007329">
    <property type="entry name" value="FMN-bd"/>
</dbReference>
<sequence length="591" mass="64581">MPFVHRLRIVHTARLAILVSLLLLLPSPHGRSLGERLLFGTSRSSGIDPAQPIDLADIQQIDSSFSKQIDRVAAADVEGRFPLFNHNDQPIGFAVRTLPQAEDIAGYRGPTEAILLLDSNQTIAAIGILNSHDTREHVTEVKNSAKFFKHFLGLTWGGKLADGTTPEIDGVSGATLTSLAMARGVLKRLGNETPSLVFDQALNIDDAQRLFPSAARITQDPISLVFDADNQMLGTLVRTGGLIDDEIGYQGPTELLLGFDPAGRSLKPRIRNSFDNEPYVGYLPQEYSFWPIFTGKSVAQLASTDLKAEHVEGVSGATMTSMTVAHTLIRATNKIQSAGGLANWTRPPAKPTVISQFMKVFSKVRWSAADIVTLGMILTLPLLLRTHWMRRRMIRISWLVAMVIVLGLWTGNLISLALIAGWMTSGASWYLAIGLLGILAVATLLPPIRRANPYCNHLCPHGALQQLIRPGSKSTRKWRLSSKSQKRLANLPAVTLAVAYLVLLSRPASDVSVIEPFHAYLWSIASWSSIGFAIATIIFSAFVPMGYCRLGCPTGRLLEHIRLKSSSSKWTRFDQAASGLLVFAILARTLT</sequence>
<keyword evidence="1" id="KW-1133">Transmembrane helix</keyword>
<feature type="domain" description="FMN-binding" evidence="2">
    <location>
        <begin position="248"/>
        <end position="335"/>
    </location>
</feature>
<comment type="caution">
    <text evidence="3">The sequence shown here is derived from an EMBL/GenBank/DDBJ whole genome shotgun (WGS) entry which is preliminary data.</text>
</comment>
<keyword evidence="1" id="KW-0812">Transmembrane</keyword>
<protein>
    <submittedName>
        <fullName evidence="3">4Fe-4S binding domain-containing protein</fullName>
    </submittedName>
</protein>
<reference evidence="3 4" key="1">
    <citation type="submission" date="2017-05" db="EMBL/GenBank/DDBJ databases">
        <authorList>
            <person name="Varghese N."/>
            <person name="Submissions S."/>
        </authorList>
    </citation>
    <scope>NUCLEOTIDE SEQUENCE [LARGE SCALE GENOMIC DNA]</scope>
    <source>
        <strain evidence="3 4">DSM 25457</strain>
    </source>
</reference>
<evidence type="ECO:0000313" key="4">
    <source>
        <dbReference type="Proteomes" id="UP001158067"/>
    </source>
</evidence>
<dbReference type="SMART" id="SM00900">
    <property type="entry name" value="FMN_bind"/>
    <property type="match status" value="2"/>
</dbReference>
<dbReference type="InterPro" id="IPR017896">
    <property type="entry name" value="4Fe4S_Fe-S-bd"/>
</dbReference>
<evidence type="ECO:0000313" key="3">
    <source>
        <dbReference type="EMBL" id="SMP39915.1"/>
    </source>
</evidence>
<evidence type="ECO:0000256" key="1">
    <source>
        <dbReference type="SAM" id="Phobius"/>
    </source>
</evidence>
<feature type="domain" description="FMN-binding" evidence="2">
    <location>
        <begin position="106"/>
        <end position="192"/>
    </location>
</feature>
<dbReference type="Pfam" id="PF12801">
    <property type="entry name" value="Fer4_5"/>
    <property type="match status" value="2"/>
</dbReference>
<dbReference type="Proteomes" id="UP001158067">
    <property type="component" value="Unassembled WGS sequence"/>
</dbReference>
<feature type="transmembrane region" description="Helical" evidence="1">
    <location>
        <begin position="488"/>
        <end position="508"/>
    </location>
</feature>
<feature type="transmembrane region" description="Helical" evidence="1">
    <location>
        <begin position="366"/>
        <end position="384"/>
    </location>
</feature>
<gene>
    <name evidence="3" type="ORF">SAMN06265222_101379</name>
</gene>
<dbReference type="Pfam" id="PF04205">
    <property type="entry name" value="FMN_bind"/>
    <property type="match status" value="1"/>
</dbReference>
<organism evidence="3 4">
    <name type="scientific">Neorhodopirellula lusitana</name>
    <dbReference type="NCBI Taxonomy" id="445327"/>
    <lineage>
        <taxon>Bacteria</taxon>
        <taxon>Pseudomonadati</taxon>
        <taxon>Planctomycetota</taxon>
        <taxon>Planctomycetia</taxon>
        <taxon>Pirellulales</taxon>
        <taxon>Pirellulaceae</taxon>
        <taxon>Neorhodopirellula</taxon>
    </lineage>
</organism>
<proteinExistence type="predicted"/>
<name>A0ABY1PT36_9BACT</name>
<evidence type="ECO:0000259" key="2">
    <source>
        <dbReference type="SMART" id="SM00900"/>
    </source>
</evidence>
<dbReference type="EMBL" id="FXUG01000001">
    <property type="protein sequence ID" value="SMP39915.1"/>
    <property type="molecule type" value="Genomic_DNA"/>
</dbReference>
<keyword evidence="1" id="KW-0472">Membrane</keyword>
<keyword evidence="4" id="KW-1185">Reference proteome</keyword>
<accession>A0ABY1PT36</accession>
<feature type="transmembrane region" description="Helical" evidence="1">
    <location>
        <begin position="396"/>
        <end position="423"/>
    </location>
</feature>
<feature type="transmembrane region" description="Helical" evidence="1">
    <location>
        <begin position="520"/>
        <end position="543"/>
    </location>
</feature>